<keyword evidence="2 5" id="KW-0413">Isomerase</keyword>
<keyword evidence="4" id="KW-0694">RNA-binding</keyword>
<dbReference type="SUPFAM" id="SSF55174">
    <property type="entry name" value="Alpha-L RNA-binding motif"/>
    <property type="match status" value="1"/>
</dbReference>
<dbReference type="GO" id="GO:0000455">
    <property type="term" value="P:enzyme-directed rRNA pseudouridine synthesis"/>
    <property type="evidence" value="ECO:0007669"/>
    <property type="project" value="UniProtKB-ARBA"/>
</dbReference>
<comment type="catalytic activity">
    <reaction evidence="5">
        <text>a uridine in RNA = a pseudouridine in RNA</text>
        <dbReference type="Rhea" id="RHEA:48348"/>
        <dbReference type="Rhea" id="RHEA-COMP:12068"/>
        <dbReference type="Rhea" id="RHEA-COMP:12069"/>
        <dbReference type="ChEBI" id="CHEBI:65314"/>
        <dbReference type="ChEBI" id="CHEBI:65315"/>
    </reaction>
</comment>
<dbReference type="GO" id="GO:0003723">
    <property type="term" value="F:RNA binding"/>
    <property type="evidence" value="ECO:0007669"/>
    <property type="project" value="UniProtKB-KW"/>
</dbReference>
<dbReference type="STRING" id="909663.GCA_000512235_01685"/>
<dbReference type="SUPFAM" id="SSF55120">
    <property type="entry name" value="Pseudouridine synthase"/>
    <property type="match status" value="1"/>
</dbReference>
<dbReference type="PANTHER" id="PTHR21600">
    <property type="entry name" value="MITOCHONDRIAL RNA PSEUDOURIDINE SYNTHASE"/>
    <property type="match status" value="1"/>
</dbReference>
<dbReference type="Gene3D" id="3.30.2350.10">
    <property type="entry name" value="Pseudouridine synthase"/>
    <property type="match status" value="1"/>
</dbReference>
<dbReference type="Proteomes" id="UP000777265">
    <property type="component" value="Unassembled WGS sequence"/>
</dbReference>
<dbReference type="Gene3D" id="3.10.290.10">
    <property type="entry name" value="RNA-binding S4 domain"/>
    <property type="match status" value="1"/>
</dbReference>
<dbReference type="EC" id="5.4.99.-" evidence="5"/>
<dbReference type="CDD" id="cd00165">
    <property type="entry name" value="S4"/>
    <property type="match status" value="1"/>
</dbReference>
<dbReference type="Pfam" id="PF00849">
    <property type="entry name" value="PseudoU_synth_2"/>
    <property type="match status" value="1"/>
</dbReference>
<feature type="domain" description="RNA-binding S4" evidence="6">
    <location>
        <begin position="14"/>
        <end position="77"/>
    </location>
</feature>
<evidence type="ECO:0000256" key="2">
    <source>
        <dbReference type="ARBA" id="ARBA00023235"/>
    </source>
</evidence>
<evidence type="ECO:0000256" key="3">
    <source>
        <dbReference type="PIRSR" id="PIRSR606225-1"/>
    </source>
</evidence>
<dbReference type="CDD" id="cd02869">
    <property type="entry name" value="PseudoU_synth_RluA_like"/>
    <property type="match status" value="1"/>
</dbReference>
<dbReference type="InterPro" id="IPR006224">
    <property type="entry name" value="PsdUridine_synth_RluA-like_CS"/>
</dbReference>
<dbReference type="InterPro" id="IPR050188">
    <property type="entry name" value="RluA_PseudoU_synthase"/>
</dbReference>
<dbReference type="EMBL" id="JAAYEE010000192">
    <property type="protein sequence ID" value="NLW35964.1"/>
    <property type="molecule type" value="Genomic_DNA"/>
</dbReference>
<reference evidence="7" key="1">
    <citation type="journal article" date="2020" name="Biotechnol. Biofuels">
        <title>New insights from the biogas microbiome by comprehensive genome-resolved metagenomics of nearly 1600 species originating from multiple anaerobic digesters.</title>
        <authorList>
            <person name="Campanaro S."/>
            <person name="Treu L."/>
            <person name="Rodriguez-R L.M."/>
            <person name="Kovalovszki A."/>
            <person name="Ziels R.M."/>
            <person name="Maus I."/>
            <person name="Zhu X."/>
            <person name="Kougias P.G."/>
            <person name="Basile A."/>
            <person name="Luo G."/>
            <person name="Schluter A."/>
            <person name="Konstantinidis K.T."/>
            <person name="Angelidaki I."/>
        </authorList>
    </citation>
    <scope>NUCLEOTIDE SEQUENCE</scope>
    <source>
        <strain evidence="7">AS06rmzACSIP_7</strain>
    </source>
</reference>
<protein>
    <recommendedName>
        <fullName evidence="5">Pseudouridine synthase</fullName>
        <ecNumber evidence="5">5.4.99.-</ecNumber>
    </recommendedName>
</protein>
<feature type="active site" evidence="3">
    <location>
        <position position="165"/>
    </location>
</feature>
<evidence type="ECO:0000256" key="4">
    <source>
        <dbReference type="PROSITE-ProRule" id="PRU00182"/>
    </source>
</evidence>
<dbReference type="SMART" id="SM00363">
    <property type="entry name" value="S4"/>
    <property type="match status" value="1"/>
</dbReference>
<organism evidence="7 8">
    <name type="scientific">Syntrophorhabdus aromaticivorans</name>
    <dbReference type="NCBI Taxonomy" id="328301"/>
    <lineage>
        <taxon>Bacteria</taxon>
        <taxon>Pseudomonadati</taxon>
        <taxon>Thermodesulfobacteriota</taxon>
        <taxon>Syntrophorhabdia</taxon>
        <taxon>Syntrophorhabdales</taxon>
        <taxon>Syntrophorhabdaceae</taxon>
        <taxon>Syntrophorhabdus</taxon>
    </lineage>
</organism>
<dbReference type="InterPro" id="IPR020103">
    <property type="entry name" value="PsdUridine_synth_cat_dom_sf"/>
</dbReference>
<proteinExistence type="inferred from homology"/>
<dbReference type="AlphaFoldDB" id="A0A351U232"/>
<evidence type="ECO:0000313" key="8">
    <source>
        <dbReference type="Proteomes" id="UP000777265"/>
    </source>
</evidence>
<reference evidence="7" key="2">
    <citation type="submission" date="2020-01" db="EMBL/GenBank/DDBJ databases">
        <authorList>
            <person name="Campanaro S."/>
        </authorList>
    </citation>
    <scope>NUCLEOTIDE SEQUENCE</scope>
    <source>
        <strain evidence="7">AS06rmzACSIP_7</strain>
    </source>
</reference>
<dbReference type="InterPro" id="IPR006225">
    <property type="entry name" value="PsdUridine_synth_RluC/D"/>
</dbReference>
<dbReference type="InterPro" id="IPR006145">
    <property type="entry name" value="PsdUridine_synth_RsuA/RluA"/>
</dbReference>
<accession>A0A351U232</accession>
<evidence type="ECO:0000313" key="7">
    <source>
        <dbReference type="EMBL" id="NLW35964.1"/>
    </source>
</evidence>
<sequence>MENRFRILSDVEGKRLDTFLAGKLSVTRTKIKEMFEEGHVRIAGRIPKPSLITKIGMEIEGEIPEEKPLVLTPQDIPLDILYEDDFFLAVNKPKGMVVHPSFGHREGTLVNAILSYLGGAGYGSWSTGESVVPAVETDTSRPLSSGFTTQDRVFTARPGIVHRLDKDTTGVILVAKDPKTQELLSDLFKERAVEKTYRTIAEGLPERDDGVVEGNIGRHPANRKKMAVLAKGGRSAMTRFTVIQRLRGYAYIEVYPRTGRTHQIRVHLAHIGHPVVGDETYGKRAKHISDRPLLHAYRIAFVHPVSGLQVTIEAPVPDDIERFIVSYAA</sequence>
<dbReference type="InterPro" id="IPR036986">
    <property type="entry name" value="S4_RNA-bd_sf"/>
</dbReference>
<name>A0A351U232_9BACT</name>
<dbReference type="PROSITE" id="PS50889">
    <property type="entry name" value="S4"/>
    <property type="match status" value="1"/>
</dbReference>
<dbReference type="PROSITE" id="PS01129">
    <property type="entry name" value="PSI_RLU"/>
    <property type="match status" value="1"/>
</dbReference>
<comment type="similarity">
    <text evidence="1 5">Belongs to the pseudouridine synthase RluA family.</text>
</comment>
<dbReference type="PANTHER" id="PTHR21600:SF44">
    <property type="entry name" value="RIBOSOMAL LARGE SUBUNIT PSEUDOURIDINE SYNTHASE D"/>
    <property type="match status" value="1"/>
</dbReference>
<dbReference type="GO" id="GO:0120159">
    <property type="term" value="F:rRNA pseudouridine synthase activity"/>
    <property type="evidence" value="ECO:0007669"/>
    <property type="project" value="UniProtKB-ARBA"/>
</dbReference>
<gene>
    <name evidence="7" type="ORF">GXY80_10860</name>
</gene>
<dbReference type="NCBIfam" id="TIGR00005">
    <property type="entry name" value="rluA_subfam"/>
    <property type="match status" value="1"/>
</dbReference>
<evidence type="ECO:0000256" key="5">
    <source>
        <dbReference type="RuleBase" id="RU362028"/>
    </source>
</evidence>
<comment type="function">
    <text evidence="5">Responsible for synthesis of pseudouridine from uracil.</text>
</comment>
<comment type="caution">
    <text evidence="7">The sequence shown here is derived from an EMBL/GenBank/DDBJ whole genome shotgun (WGS) entry which is preliminary data.</text>
</comment>
<evidence type="ECO:0000259" key="6">
    <source>
        <dbReference type="SMART" id="SM00363"/>
    </source>
</evidence>
<evidence type="ECO:0000256" key="1">
    <source>
        <dbReference type="ARBA" id="ARBA00010876"/>
    </source>
</evidence>
<dbReference type="InterPro" id="IPR002942">
    <property type="entry name" value="S4_RNA-bd"/>
</dbReference>